<dbReference type="PIRSF" id="PIRSF021265">
    <property type="entry name" value="DUF956"/>
    <property type="match status" value="1"/>
</dbReference>
<gene>
    <name evidence="1" type="ORF">SAMN05216454_103137</name>
</gene>
<dbReference type="Pfam" id="PF06115">
    <property type="entry name" value="DUF956"/>
    <property type="match status" value="1"/>
</dbReference>
<organism evidence="1 2">
    <name type="scientific">Peptostreptococcus russellii</name>
    <dbReference type="NCBI Taxonomy" id="215200"/>
    <lineage>
        <taxon>Bacteria</taxon>
        <taxon>Bacillati</taxon>
        <taxon>Bacillota</taxon>
        <taxon>Clostridia</taxon>
        <taxon>Peptostreptococcales</taxon>
        <taxon>Peptostreptococcaceae</taxon>
        <taxon>Peptostreptococcus</taxon>
    </lineage>
</organism>
<accession>A0A1H8GCU1</accession>
<dbReference type="EMBL" id="FODF01000003">
    <property type="protein sequence ID" value="SEN41128.1"/>
    <property type="molecule type" value="Genomic_DNA"/>
</dbReference>
<dbReference type="AlphaFoldDB" id="A0A1H8GCU1"/>
<name>A0A1H8GCU1_9FIRM</name>
<protein>
    <recommendedName>
        <fullName evidence="3">DUF956 family protein</fullName>
    </recommendedName>
</protein>
<proteinExistence type="predicted"/>
<evidence type="ECO:0000313" key="1">
    <source>
        <dbReference type="EMBL" id="SEN41128.1"/>
    </source>
</evidence>
<keyword evidence="2" id="KW-1185">Reference proteome</keyword>
<reference evidence="1 2" key="1">
    <citation type="submission" date="2016-10" db="EMBL/GenBank/DDBJ databases">
        <authorList>
            <person name="de Groot N.N."/>
        </authorList>
    </citation>
    <scope>NUCLEOTIDE SEQUENCE [LARGE SCALE GENOMIC DNA]</scope>
    <source>
        <strain evidence="1 2">Calf135</strain>
    </source>
</reference>
<dbReference type="OrthoDB" id="1646215at2"/>
<evidence type="ECO:0008006" key="3">
    <source>
        <dbReference type="Google" id="ProtNLM"/>
    </source>
</evidence>
<evidence type="ECO:0000313" key="2">
    <source>
        <dbReference type="Proteomes" id="UP000199512"/>
    </source>
</evidence>
<dbReference type="InterPro" id="IPR010360">
    <property type="entry name" value="DUF956"/>
</dbReference>
<dbReference type="Proteomes" id="UP000199512">
    <property type="component" value="Unassembled WGS sequence"/>
</dbReference>
<sequence length="126" mass="14622">MAQSLNSKVDMVIPATSYLGFTSYGKIMVGDKAFEYYNDKNVDDYIQIPWEEVDYIAAAVMGKKHISRFVIFTKRNGKYSFSSRDNKKLLRAVREYVPSDRMVKSDTFLKVIKRGILSLFKSKRKK</sequence>
<dbReference type="STRING" id="215200.SAMN05216454_103137"/>
<dbReference type="RefSeq" id="WP_091974607.1">
    <property type="nucleotide sequence ID" value="NZ_CAUWDX010000013.1"/>
</dbReference>